<evidence type="ECO:0000313" key="4">
    <source>
        <dbReference type="EMBL" id="STO17050.1"/>
    </source>
</evidence>
<dbReference type="InterPro" id="IPR006440">
    <property type="entry name" value="Doc"/>
</dbReference>
<evidence type="ECO:0000313" key="2">
    <source>
        <dbReference type="EMBL" id="NMW92804.1"/>
    </source>
</evidence>
<evidence type="ECO:0000313" key="3">
    <source>
        <dbReference type="EMBL" id="NMX02385.1"/>
    </source>
</evidence>
<feature type="domain" description="Fido" evidence="1">
    <location>
        <begin position="4"/>
        <end position="122"/>
    </location>
</feature>
<dbReference type="GeneID" id="61168318"/>
<dbReference type="Pfam" id="PF02661">
    <property type="entry name" value="Fic"/>
    <property type="match status" value="1"/>
</dbReference>
<evidence type="ECO:0000313" key="7">
    <source>
        <dbReference type="Proteomes" id="UP000582487"/>
    </source>
</evidence>
<reference evidence="6 7" key="2">
    <citation type="submission" date="2020-04" db="EMBL/GenBank/DDBJ databases">
        <title>Antimicrobial susceptibility and clonality of vaginal-derived multi-drug resistant Mobiluncus isolates in China.</title>
        <authorList>
            <person name="Zhang X."/>
        </authorList>
    </citation>
    <scope>NUCLEOTIDE SEQUENCE [LARGE SCALE GENOMIC DNA]</scope>
    <source>
        <strain evidence="3 6">12</strain>
        <strain evidence="2 7">7</strain>
    </source>
</reference>
<dbReference type="InterPro" id="IPR003812">
    <property type="entry name" value="Fido"/>
</dbReference>
<sequence length="126" mass="13954">MKYLSKSQIRKLHADLIASSGGLSGLRDEGLLDSAIATPLQGFSGADLYPTIIDKATQLAFGLIRNHPFIDGNKRIGTHAMLVLLYLNEIELAYEDDELIQIILNVAAGQTSRDDLYQWIKTHITE</sequence>
<evidence type="ECO:0000313" key="6">
    <source>
        <dbReference type="Proteomes" id="UP000575397"/>
    </source>
</evidence>
<dbReference type="PANTHER" id="PTHR39426:SF1">
    <property type="entry name" value="HOMOLOGY TO DEATH-ON-CURING PROTEIN OF PHAGE P1"/>
    <property type="match status" value="1"/>
</dbReference>
<dbReference type="InterPro" id="IPR053737">
    <property type="entry name" value="Type_II_TA_Toxin"/>
</dbReference>
<reference evidence="4 5" key="1">
    <citation type="submission" date="2018-06" db="EMBL/GenBank/DDBJ databases">
        <authorList>
            <consortium name="Pathogen Informatics"/>
            <person name="Doyle S."/>
        </authorList>
    </citation>
    <scope>NUCLEOTIDE SEQUENCE [LARGE SCALE GENOMIC DNA]</scope>
    <source>
        <strain evidence="4 5">NCTC11819</strain>
    </source>
</reference>
<protein>
    <submittedName>
        <fullName evidence="4">Death-on-curing family protein</fullName>
    </submittedName>
    <submittedName>
        <fullName evidence="2">Type II toxin-antitoxin system death-on-curing family toxin</fullName>
    </submittedName>
</protein>
<evidence type="ECO:0000259" key="1">
    <source>
        <dbReference type="PROSITE" id="PS51459"/>
    </source>
</evidence>
<dbReference type="EMBL" id="UGGQ01000006">
    <property type="protein sequence ID" value="STO17050.1"/>
    <property type="molecule type" value="Genomic_DNA"/>
</dbReference>
<proteinExistence type="predicted"/>
<dbReference type="PROSITE" id="PS51459">
    <property type="entry name" value="FIDO"/>
    <property type="match status" value="1"/>
</dbReference>
<dbReference type="RefSeq" id="WP_004011973.1">
    <property type="nucleotide sequence ID" value="NZ_CAMPUA010000006.1"/>
</dbReference>
<accession>A0A2X1S0P6</accession>
<dbReference type="PANTHER" id="PTHR39426">
    <property type="entry name" value="HOMOLOGY TO DEATH-ON-CURING PROTEIN OF PHAGE P1"/>
    <property type="match status" value="1"/>
</dbReference>
<evidence type="ECO:0000313" key="5">
    <source>
        <dbReference type="Proteomes" id="UP000255284"/>
    </source>
</evidence>
<dbReference type="Proteomes" id="UP000582487">
    <property type="component" value="Unassembled WGS sequence"/>
</dbReference>
<dbReference type="Gene3D" id="1.20.120.1870">
    <property type="entry name" value="Fic/DOC protein, Fido domain"/>
    <property type="match status" value="1"/>
</dbReference>
<dbReference type="EMBL" id="JABCUS010000001">
    <property type="protein sequence ID" value="NMX02385.1"/>
    <property type="molecule type" value="Genomic_DNA"/>
</dbReference>
<dbReference type="SUPFAM" id="SSF140931">
    <property type="entry name" value="Fic-like"/>
    <property type="match status" value="1"/>
</dbReference>
<comment type="caution">
    <text evidence="4">The sequence shown here is derived from an EMBL/GenBank/DDBJ whole genome shotgun (WGS) entry which is preliminary data.</text>
</comment>
<dbReference type="InterPro" id="IPR036597">
    <property type="entry name" value="Fido-like_dom_sf"/>
</dbReference>
<dbReference type="Proteomes" id="UP000255284">
    <property type="component" value="Unassembled WGS sequence"/>
</dbReference>
<name>A0A2X1S0P6_9ACTO</name>
<dbReference type="PIRSF" id="PIRSF018297">
    <property type="entry name" value="Doc"/>
    <property type="match status" value="1"/>
</dbReference>
<organism evidence="4 5">
    <name type="scientific">Mobiluncus mulieris</name>
    <dbReference type="NCBI Taxonomy" id="2052"/>
    <lineage>
        <taxon>Bacteria</taxon>
        <taxon>Bacillati</taxon>
        <taxon>Actinomycetota</taxon>
        <taxon>Actinomycetes</taxon>
        <taxon>Actinomycetales</taxon>
        <taxon>Actinomycetaceae</taxon>
        <taxon>Mobiluncus</taxon>
    </lineage>
</organism>
<dbReference type="EMBL" id="JABCUV010000003">
    <property type="protein sequence ID" value="NMW92804.1"/>
    <property type="molecule type" value="Genomic_DNA"/>
</dbReference>
<dbReference type="GO" id="GO:0016301">
    <property type="term" value="F:kinase activity"/>
    <property type="evidence" value="ECO:0007669"/>
    <property type="project" value="InterPro"/>
</dbReference>
<gene>
    <name evidence="2" type="ORF">HHJ74_03665</name>
    <name evidence="3" type="ORF">HHJ77_00155</name>
    <name evidence="4" type="ORF">NCTC11819_01633</name>
</gene>
<dbReference type="NCBIfam" id="TIGR01550">
    <property type="entry name" value="DOC_P1"/>
    <property type="match status" value="1"/>
</dbReference>
<dbReference type="AlphaFoldDB" id="A0A2X1S0P6"/>
<dbReference type="Proteomes" id="UP000575397">
    <property type="component" value="Unassembled WGS sequence"/>
</dbReference>
<dbReference type="OrthoDB" id="9802752at2"/>